<comment type="caution">
    <text evidence="3">The sequence shown here is derived from an EMBL/GenBank/DDBJ whole genome shotgun (WGS) entry which is preliminary data.</text>
</comment>
<dbReference type="AlphaFoldDB" id="A0ABD6AY56"/>
<dbReference type="Gene3D" id="3.30.420.60">
    <property type="entry name" value="eRF1 domain 2"/>
    <property type="match status" value="1"/>
</dbReference>
<evidence type="ECO:0000313" key="4">
    <source>
        <dbReference type="Proteomes" id="UP001597187"/>
    </source>
</evidence>
<evidence type="ECO:0000256" key="1">
    <source>
        <dbReference type="SAM" id="Coils"/>
    </source>
</evidence>
<dbReference type="InterPro" id="IPR042226">
    <property type="entry name" value="eFR1_2_sf"/>
</dbReference>
<feature type="domain" description="Actinobacteria/chloroflexi VLRF1 release factor" evidence="2">
    <location>
        <begin position="178"/>
        <end position="293"/>
    </location>
</feature>
<keyword evidence="4" id="KW-1185">Reference proteome</keyword>
<dbReference type="Pfam" id="PF18859">
    <property type="entry name" value="acVLRF1"/>
    <property type="match status" value="1"/>
</dbReference>
<dbReference type="EMBL" id="JBHUDC010000008">
    <property type="protein sequence ID" value="MFD1514766.1"/>
    <property type="molecule type" value="Genomic_DNA"/>
</dbReference>
<dbReference type="InterPro" id="IPR040783">
    <property type="entry name" value="VLRF1"/>
</dbReference>
<dbReference type="GO" id="GO:0016787">
    <property type="term" value="F:hydrolase activity"/>
    <property type="evidence" value="ECO:0007669"/>
    <property type="project" value="UniProtKB-KW"/>
</dbReference>
<accession>A0ABD6AY56</accession>
<keyword evidence="1" id="KW-0175">Coiled coil</keyword>
<evidence type="ECO:0000313" key="3">
    <source>
        <dbReference type="EMBL" id="MFD1514766.1"/>
    </source>
</evidence>
<dbReference type="RefSeq" id="WP_250874704.1">
    <property type="nucleotide sequence ID" value="NZ_JALXFV010000008.1"/>
</dbReference>
<feature type="coiled-coil region" evidence="1">
    <location>
        <begin position="8"/>
        <end position="70"/>
    </location>
</feature>
<keyword evidence="3" id="KW-0378">Hydrolase</keyword>
<gene>
    <name evidence="3" type="ORF">ACFSBT_15905</name>
</gene>
<dbReference type="SUPFAM" id="SSF53137">
    <property type="entry name" value="Translational machinery components"/>
    <property type="match status" value="1"/>
</dbReference>
<organism evidence="3 4">
    <name type="scientific">Halomarina rubra</name>
    <dbReference type="NCBI Taxonomy" id="2071873"/>
    <lineage>
        <taxon>Archaea</taxon>
        <taxon>Methanobacteriati</taxon>
        <taxon>Methanobacteriota</taxon>
        <taxon>Stenosarchaea group</taxon>
        <taxon>Halobacteria</taxon>
        <taxon>Halobacteriales</taxon>
        <taxon>Natronomonadaceae</taxon>
        <taxon>Halomarina</taxon>
    </lineage>
</organism>
<dbReference type="Proteomes" id="UP001597187">
    <property type="component" value="Unassembled WGS sequence"/>
</dbReference>
<reference evidence="3 4" key="1">
    <citation type="journal article" date="2019" name="Int. J. Syst. Evol. Microbiol.">
        <title>The Global Catalogue of Microorganisms (GCM) 10K type strain sequencing project: providing services to taxonomists for standard genome sequencing and annotation.</title>
        <authorList>
            <consortium name="The Broad Institute Genomics Platform"/>
            <consortium name="The Broad Institute Genome Sequencing Center for Infectious Disease"/>
            <person name="Wu L."/>
            <person name="Ma J."/>
        </authorList>
    </citation>
    <scope>NUCLEOTIDE SEQUENCE [LARGE SCALE GENOMIC DNA]</scope>
    <source>
        <strain evidence="3 4">CGMCC 1.12563</strain>
    </source>
</reference>
<evidence type="ECO:0000259" key="2">
    <source>
        <dbReference type="Pfam" id="PF18859"/>
    </source>
</evidence>
<protein>
    <submittedName>
        <fullName evidence="3">Vms1/Ankzf1 family peptidyl-tRNA hydrolase</fullName>
    </submittedName>
</protein>
<proteinExistence type="predicted"/>
<name>A0ABD6AY56_9EURY</name>
<sequence>MLDRLLGREELRERIATLDEEKRHLERQLEAEQRRRSEAVTDRQDAEERINRLEDRIAGLEGERAESADDGPTFRLRERLRGGRLDDVLGRLDSVETGPEGALSATVGADDPVSDAVSDLLGERTGLVSRAAPCLVYADDAELVSVALAPPRLPESFCEWADSFRVERSWFVPEDDERHALALVRSDTFALGVYEGDRRVDFEGFESDVKEQHSKGGFSQGRFERIRDGQIADHLDRCRDALADAPDPLFVVGQRTLLDEVGDRAAATRAVDATGDPEAALADAREEFWTTRLSVL</sequence>